<keyword evidence="5" id="KW-0663">Pyridoxal phosphate</keyword>
<dbReference type="Gene3D" id="3.40.640.10">
    <property type="entry name" value="Type I PLP-dependent aspartate aminotransferase-like (Major domain)"/>
    <property type="match status" value="1"/>
</dbReference>
<gene>
    <name evidence="8" type="ORF">GUH15_27820</name>
</gene>
<evidence type="ECO:0000313" key="8">
    <source>
        <dbReference type="EMBL" id="MBD4339790.1"/>
    </source>
</evidence>
<evidence type="ECO:0000256" key="6">
    <source>
        <dbReference type="RuleBase" id="RU000481"/>
    </source>
</evidence>
<dbReference type="EMBL" id="JAABFR010002349">
    <property type="protein sequence ID" value="MBD4339790.1"/>
    <property type="molecule type" value="Genomic_DNA"/>
</dbReference>
<keyword evidence="4 6" id="KW-0808">Transferase</keyword>
<reference evidence="8" key="1">
    <citation type="submission" date="2020-01" db="EMBL/GenBank/DDBJ databases">
        <authorList>
            <person name="Richard D."/>
        </authorList>
    </citation>
    <scope>NUCLEOTIDE SEQUENCE</scope>
    <source>
        <strain evidence="8">JP541</strain>
    </source>
</reference>
<evidence type="ECO:0000259" key="7">
    <source>
        <dbReference type="Pfam" id="PF00155"/>
    </source>
</evidence>
<evidence type="ECO:0000256" key="4">
    <source>
        <dbReference type="ARBA" id="ARBA00022679"/>
    </source>
</evidence>
<dbReference type="InterPro" id="IPR004838">
    <property type="entry name" value="NHTrfase_class1_PyrdxlP-BS"/>
</dbReference>
<comment type="caution">
    <text evidence="8">The sequence shown here is derived from an EMBL/GenBank/DDBJ whole genome shotgun (WGS) entry which is preliminary data.</text>
</comment>
<accession>A0A8I0L578</accession>
<dbReference type="PANTHER" id="PTHR46383">
    <property type="entry name" value="ASPARTATE AMINOTRANSFERASE"/>
    <property type="match status" value="1"/>
</dbReference>
<comment type="cofactor">
    <cofactor evidence="1 6">
        <name>pyridoxal 5'-phosphate</name>
        <dbReference type="ChEBI" id="CHEBI:597326"/>
    </cofactor>
</comment>
<evidence type="ECO:0000256" key="1">
    <source>
        <dbReference type="ARBA" id="ARBA00001933"/>
    </source>
</evidence>
<dbReference type="GO" id="GO:0030170">
    <property type="term" value="F:pyridoxal phosphate binding"/>
    <property type="evidence" value="ECO:0007669"/>
    <property type="project" value="InterPro"/>
</dbReference>
<dbReference type="Pfam" id="PF00155">
    <property type="entry name" value="Aminotran_1_2"/>
    <property type="match status" value="1"/>
</dbReference>
<dbReference type="SUPFAM" id="SSF53383">
    <property type="entry name" value="PLP-dependent transferases"/>
    <property type="match status" value="1"/>
</dbReference>
<dbReference type="InterPro" id="IPR015421">
    <property type="entry name" value="PyrdxlP-dep_Trfase_major"/>
</dbReference>
<evidence type="ECO:0000313" key="9">
    <source>
        <dbReference type="Proteomes" id="UP000653002"/>
    </source>
</evidence>
<dbReference type="InterPro" id="IPR004839">
    <property type="entry name" value="Aminotransferase_I/II_large"/>
</dbReference>
<dbReference type="PROSITE" id="PS00105">
    <property type="entry name" value="AA_TRANSFER_CLASS_1"/>
    <property type="match status" value="1"/>
</dbReference>
<protein>
    <recommendedName>
        <fullName evidence="6">Aminotransferase</fullName>
        <ecNumber evidence="6">2.6.1.-</ecNumber>
    </recommendedName>
</protein>
<dbReference type="InterPro" id="IPR015424">
    <property type="entry name" value="PyrdxlP-dep_Trfase"/>
</dbReference>
<dbReference type="AlphaFoldDB" id="A0A8I0L578"/>
<comment type="similarity">
    <text evidence="2 6">Belongs to the class-I pyridoxal-phosphate-dependent aminotransferase family.</text>
</comment>
<dbReference type="EC" id="2.6.1.-" evidence="6"/>
<evidence type="ECO:0000256" key="2">
    <source>
        <dbReference type="ARBA" id="ARBA00007441"/>
    </source>
</evidence>
<dbReference type="PANTHER" id="PTHR46383:SF1">
    <property type="entry name" value="ASPARTATE AMINOTRANSFERASE"/>
    <property type="match status" value="1"/>
</dbReference>
<dbReference type="Proteomes" id="UP000653002">
    <property type="component" value="Unassembled WGS sequence"/>
</dbReference>
<evidence type="ECO:0000256" key="5">
    <source>
        <dbReference type="ARBA" id="ARBA00022898"/>
    </source>
</evidence>
<sequence length="81" mass="8759">LAFPTNPTGAIMEREDLEAIADVLHGTDIIAVTDEIYGELTFNGRGPISLATLPGMRERTIVLNGFSKSFSMTGWRLGYAA</sequence>
<dbReference type="GO" id="GO:0008483">
    <property type="term" value="F:transaminase activity"/>
    <property type="evidence" value="ECO:0007669"/>
    <property type="project" value="UniProtKB-KW"/>
</dbReference>
<organism evidence="8 9">
    <name type="scientific">Xanthomonas citri pv. citri</name>
    <dbReference type="NCBI Taxonomy" id="611301"/>
    <lineage>
        <taxon>Bacteria</taxon>
        <taxon>Pseudomonadati</taxon>
        <taxon>Pseudomonadota</taxon>
        <taxon>Gammaproteobacteria</taxon>
        <taxon>Lysobacterales</taxon>
        <taxon>Lysobacteraceae</taxon>
        <taxon>Xanthomonas</taxon>
    </lineage>
</organism>
<evidence type="ECO:0000256" key="3">
    <source>
        <dbReference type="ARBA" id="ARBA00022576"/>
    </source>
</evidence>
<feature type="non-terminal residue" evidence="8">
    <location>
        <position position="1"/>
    </location>
</feature>
<dbReference type="InterPro" id="IPR050596">
    <property type="entry name" value="AspAT/PAT-like"/>
</dbReference>
<feature type="domain" description="Aminotransferase class I/classII large" evidence="7">
    <location>
        <begin position="4"/>
        <end position="80"/>
    </location>
</feature>
<proteinExistence type="inferred from homology"/>
<name>A0A8I0L578_XANCI</name>
<dbReference type="GO" id="GO:0006520">
    <property type="term" value="P:amino acid metabolic process"/>
    <property type="evidence" value="ECO:0007669"/>
    <property type="project" value="InterPro"/>
</dbReference>
<dbReference type="CDD" id="cd00609">
    <property type="entry name" value="AAT_like"/>
    <property type="match status" value="1"/>
</dbReference>
<keyword evidence="3 6" id="KW-0032">Aminotransferase</keyword>
<feature type="non-terminal residue" evidence="8">
    <location>
        <position position="81"/>
    </location>
</feature>